<organism evidence="7 8">
    <name type="scientific">Croceibacterium salegens</name>
    <dbReference type="NCBI Taxonomy" id="1737568"/>
    <lineage>
        <taxon>Bacteria</taxon>
        <taxon>Pseudomonadati</taxon>
        <taxon>Pseudomonadota</taxon>
        <taxon>Alphaproteobacteria</taxon>
        <taxon>Sphingomonadales</taxon>
        <taxon>Erythrobacteraceae</taxon>
        <taxon>Croceibacterium</taxon>
    </lineage>
</organism>
<dbReference type="InterPro" id="IPR005829">
    <property type="entry name" value="Sugar_transporter_CS"/>
</dbReference>
<dbReference type="EMBL" id="WTYM01000062">
    <property type="protein sequence ID" value="MXO61313.1"/>
    <property type="molecule type" value="Genomic_DNA"/>
</dbReference>
<keyword evidence="8" id="KW-1185">Reference proteome</keyword>
<dbReference type="Pfam" id="PF07690">
    <property type="entry name" value="MFS_1"/>
    <property type="match status" value="1"/>
</dbReference>
<evidence type="ECO:0000313" key="7">
    <source>
        <dbReference type="EMBL" id="MXO61313.1"/>
    </source>
</evidence>
<dbReference type="InterPro" id="IPR020846">
    <property type="entry name" value="MFS_dom"/>
</dbReference>
<feature type="transmembrane region" description="Helical" evidence="5">
    <location>
        <begin position="251"/>
        <end position="272"/>
    </location>
</feature>
<feature type="transmembrane region" description="Helical" evidence="5">
    <location>
        <begin position="20"/>
        <end position="47"/>
    </location>
</feature>
<reference evidence="7 8" key="1">
    <citation type="submission" date="2019-12" db="EMBL/GenBank/DDBJ databases">
        <title>Genomic-based taxomic classification of the family Erythrobacteraceae.</title>
        <authorList>
            <person name="Xu L."/>
        </authorList>
    </citation>
    <scope>NUCLEOTIDE SEQUENCE [LARGE SCALE GENOMIC DNA]</scope>
    <source>
        <strain evidence="7 8">MCCC 1K01500</strain>
    </source>
</reference>
<evidence type="ECO:0000313" key="8">
    <source>
        <dbReference type="Proteomes" id="UP000433652"/>
    </source>
</evidence>
<accession>A0A6I4SZL3</accession>
<dbReference type="PANTHER" id="PTHR23508:SF10">
    <property type="entry name" value="CARBOXYLIC ACID TRANSPORTER PROTEIN HOMOLOG"/>
    <property type="match status" value="1"/>
</dbReference>
<evidence type="ECO:0000256" key="5">
    <source>
        <dbReference type="SAM" id="Phobius"/>
    </source>
</evidence>
<dbReference type="InterPro" id="IPR011701">
    <property type="entry name" value="MFS"/>
</dbReference>
<dbReference type="AlphaFoldDB" id="A0A6I4SZL3"/>
<keyword evidence="2 5" id="KW-0812">Transmembrane</keyword>
<gene>
    <name evidence="7" type="ORF">GRI89_17350</name>
</gene>
<evidence type="ECO:0000256" key="4">
    <source>
        <dbReference type="ARBA" id="ARBA00023136"/>
    </source>
</evidence>
<protein>
    <submittedName>
        <fullName evidence="7">MFS transporter</fullName>
    </submittedName>
</protein>
<evidence type="ECO:0000259" key="6">
    <source>
        <dbReference type="PROSITE" id="PS50850"/>
    </source>
</evidence>
<dbReference type="Gene3D" id="1.20.1250.20">
    <property type="entry name" value="MFS general substrate transporter like domains"/>
    <property type="match status" value="1"/>
</dbReference>
<dbReference type="PANTHER" id="PTHR23508">
    <property type="entry name" value="CARBOXYLIC ACID TRANSPORTER PROTEIN HOMOLOG"/>
    <property type="match status" value="1"/>
</dbReference>
<feature type="transmembrane region" description="Helical" evidence="5">
    <location>
        <begin position="284"/>
        <end position="307"/>
    </location>
</feature>
<feature type="domain" description="Major facilitator superfamily (MFS) profile" evidence="6">
    <location>
        <begin position="21"/>
        <end position="436"/>
    </location>
</feature>
<dbReference type="Proteomes" id="UP000433652">
    <property type="component" value="Unassembled WGS sequence"/>
</dbReference>
<dbReference type="RefSeq" id="WP_159798290.1">
    <property type="nucleotide sequence ID" value="NZ_WTYM01000062.1"/>
</dbReference>
<feature type="transmembrane region" description="Helical" evidence="5">
    <location>
        <begin position="144"/>
        <end position="164"/>
    </location>
</feature>
<keyword evidence="3 5" id="KW-1133">Transmembrane helix</keyword>
<feature type="transmembrane region" description="Helical" evidence="5">
    <location>
        <begin position="176"/>
        <end position="195"/>
    </location>
</feature>
<dbReference type="PROSITE" id="PS00217">
    <property type="entry name" value="SUGAR_TRANSPORT_2"/>
    <property type="match status" value="1"/>
</dbReference>
<feature type="transmembrane region" description="Helical" evidence="5">
    <location>
        <begin position="346"/>
        <end position="370"/>
    </location>
</feature>
<dbReference type="GO" id="GO:0005886">
    <property type="term" value="C:plasma membrane"/>
    <property type="evidence" value="ECO:0007669"/>
    <property type="project" value="TreeGrafter"/>
</dbReference>
<feature type="transmembrane region" description="Helical" evidence="5">
    <location>
        <begin position="412"/>
        <end position="433"/>
    </location>
</feature>
<dbReference type="PROSITE" id="PS50850">
    <property type="entry name" value="MFS"/>
    <property type="match status" value="1"/>
</dbReference>
<sequence>MALAFSEALSRQPIRTFSILTFAICMLVLVADGMDAQLLGIVAPVVIEEFGVDRGTFGIAMSSALVGFGIGSWGGGWLGDTVGRRWSLALASLVFALGTVGASTTSDVWAMAAWRLVSGLGFGSAYANAIALAGEWLPDKWRSVGVTTLSVGTPAGGLVVASLAPTLLDTYGWRGTFVAVGLSTLIVVVLIVAILRDSPSFLLSRGKPDEAKIAARKVLDGDPPLAPERHMTDTAAGAIGVLDASNARLNLGIGIAFAAATMVAYGMLNWGTTFLTAKGLTLDVAAYTVAVGGITSMIASIAVGVVIQRLGSQRVVLTLSAGLFITLLVFTVVLESLPATPTGSEQTLVIVLYGLSAALFSGAIASFYALMTHGYPASCRSAGIGFGIFVGRVGAIAATGLGGWLIDLGGGSLLPFFGVLCVGAVLISAAALVNDRHVPPARKTRGTPMN</sequence>
<proteinExistence type="predicted"/>
<keyword evidence="4 5" id="KW-0472">Membrane</keyword>
<comment type="caution">
    <text evidence="7">The sequence shown here is derived from an EMBL/GenBank/DDBJ whole genome shotgun (WGS) entry which is preliminary data.</text>
</comment>
<evidence type="ECO:0000256" key="3">
    <source>
        <dbReference type="ARBA" id="ARBA00022989"/>
    </source>
</evidence>
<dbReference type="OrthoDB" id="9784658at2"/>
<name>A0A6I4SZL3_9SPHN</name>
<feature type="transmembrane region" description="Helical" evidence="5">
    <location>
        <begin position="86"/>
        <end position="106"/>
    </location>
</feature>
<dbReference type="InterPro" id="IPR036259">
    <property type="entry name" value="MFS_trans_sf"/>
</dbReference>
<feature type="transmembrane region" description="Helical" evidence="5">
    <location>
        <begin position="314"/>
        <end position="334"/>
    </location>
</feature>
<dbReference type="SUPFAM" id="SSF103473">
    <property type="entry name" value="MFS general substrate transporter"/>
    <property type="match status" value="1"/>
</dbReference>
<evidence type="ECO:0000256" key="2">
    <source>
        <dbReference type="ARBA" id="ARBA00022692"/>
    </source>
</evidence>
<feature type="transmembrane region" description="Helical" evidence="5">
    <location>
        <begin position="382"/>
        <end position="406"/>
    </location>
</feature>
<evidence type="ECO:0000256" key="1">
    <source>
        <dbReference type="ARBA" id="ARBA00004141"/>
    </source>
</evidence>
<dbReference type="GO" id="GO:0046943">
    <property type="term" value="F:carboxylic acid transmembrane transporter activity"/>
    <property type="evidence" value="ECO:0007669"/>
    <property type="project" value="TreeGrafter"/>
</dbReference>
<comment type="subcellular location">
    <subcellularLocation>
        <location evidence="1">Membrane</location>
        <topology evidence="1">Multi-pass membrane protein</topology>
    </subcellularLocation>
</comment>
<feature type="transmembrane region" description="Helical" evidence="5">
    <location>
        <begin position="112"/>
        <end position="132"/>
    </location>
</feature>
<feature type="transmembrane region" description="Helical" evidence="5">
    <location>
        <begin position="59"/>
        <end position="79"/>
    </location>
</feature>